<dbReference type="Gene3D" id="3.10.450.40">
    <property type="match status" value="1"/>
</dbReference>
<gene>
    <name evidence="2" type="ORF">S420910_124</name>
</gene>
<accession>A0A1D8KUJ2</accession>
<protein>
    <submittedName>
        <fullName evidence="2">Baseplate wedge subunit</fullName>
    </submittedName>
</protein>
<dbReference type="Pfam" id="PF04965">
    <property type="entry name" value="GPW_gp25"/>
    <property type="match status" value="1"/>
</dbReference>
<evidence type="ECO:0000259" key="1">
    <source>
        <dbReference type="Pfam" id="PF04965"/>
    </source>
</evidence>
<dbReference type="EMBL" id="KU686213">
    <property type="protein sequence ID" value="AOV62313.1"/>
    <property type="molecule type" value="Genomic_DNA"/>
</dbReference>
<evidence type="ECO:0000313" key="3">
    <source>
        <dbReference type="Proteomes" id="UP000226384"/>
    </source>
</evidence>
<evidence type="ECO:0000313" key="2">
    <source>
        <dbReference type="EMBL" id="AOV62313.1"/>
    </source>
</evidence>
<reference evidence="2 3" key="1">
    <citation type="journal article" date="2016" name="Virology">
        <title>The genomic content and context of auxiliary metabolic genes in marine cyanomyoviruses.</title>
        <authorList>
            <person name="Crummett L.T."/>
            <person name="Puxty R.J."/>
            <person name="Weihe C."/>
            <person name="Marston M.F."/>
            <person name="Martiny J.B."/>
        </authorList>
    </citation>
    <scope>NUCLEOTIDE SEQUENCE [LARGE SCALE GENOMIC DNA]</scope>
    <source>
        <strain evidence="2">0910SB42</strain>
    </source>
</reference>
<proteinExistence type="predicted"/>
<name>A0A1D8KUJ2_9CAUD</name>
<organism evidence="2 3">
    <name type="scientific">Synechococcus phage S-CAM7</name>
    <dbReference type="NCBI Taxonomy" id="1883368"/>
    <lineage>
        <taxon>Viruses</taxon>
        <taxon>Duplodnaviria</taxon>
        <taxon>Heunggongvirae</taxon>
        <taxon>Uroviricota</taxon>
        <taxon>Caudoviricetes</taxon>
        <taxon>Pantevenvirales</taxon>
        <taxon>Kyanoviridae</taxon>
        <taxon>Mazuvirus</taxon>
        <taxon>Mazuvirus scam7</taxon>
    </lineage>
</organism>
<sequence length="141" mass="15912">MINVAYAMADVNRISRSFKDISLSFQPHPVTKDIGVLVNERAINRSVRNIVQTIPGEKFFNPLFGSNVRSQLFENANYAVALAIEQEILTSLRNFEPRIANVGVTANLFPDRNEFDVTVTYEIVGQAFPPQTYNFILTSTR</sequence>
<dbReference type="SUPFAM" id="SSF160719">
    <property type="entry name" value="gpW/gp25-like"/>
    <property type="match status" value="1"/>
</dbReference>
<dbReference type="InterPro" id="IPR007048">
    <property type="entry name" value="IraD/Gp25-like"/>
</dbReference>
<feature type="domain" description="IraD/Gp25-like" evidence="1">
    <location>
        <begin position="40"/>
        <end position="125"/>
    </location>
</feature>
<dbReference type="Proteomes" id="UP000226384">
    <property type="component" value="Segment"/>
</dbReference>